<dbReference type="InterPro" id="IPR003591">
    <property type="entry name" value="Leu-rich_rpt_typical-subtyp"/>
</dbReference>
<dbReference type="Pfam" id="PF13516">
    <property type="entry name" value="LRR_6"/>
    <property type="match status" value="1"/>
</dbReference>
<dbReference type="PANTHER" id="PTHR24373:SF370">
    <property type="entry name" value="FISH-LIPS, ISOFORM E"/>
    <property type="match status" value="1"/>
</dbReference>
<evidence type="ECO:0000256" key="3">
    <source>
        <dbReference type="ARBA" id="ARBA00022737"/>
    </source>
</evidence>
<evidence type="ECO:0000313" key="6">
    <source>
        <dbReference type="EMBL" id="KAK4327918.1"/>
    </source>
</evidence>
<evidence type="ECO:0000256" key="5">
    <source>
        <dbReference type="SAM" id="SignalP"/>
    </source>
</evidence>
<keyword evidence="1" id="KW-0433">Leucine-rich repeat</keyword>
<dbReference type="Pfam" id="PF13855">
    <property type="entry name" value="LRR_8"/>
    <property type="match status" value="2"/>
</dbReference>
<dbReference type="InterPro" id="IPR050328">
    <property type="entry name" value="Dev_Immune_Receptor"/>
</dbReference>
<keyword evidence="7" id="KW-1185">Reference proteome</keyword>
<feature type="transmembrane region" description="Helical" evidence="4">
    <location>
        <begin position="424"/>
        <end position="448"/>
    </location>
</feature>
<gene>
    <name evidence="6" type="ORF">Pmani_001631</name>
</gene>
<keyword evidence="2 5" id="KW-0732">Signal</keyword>
<dbReference type="PANTHER" id="PTHR24373">
    <property type="entry name" value="SLIT RELATED LEUCINE-RICH REPEAT NEURONAL PROTEIN"/>
    <property type="match status" value="1"/>
</dbReference>
<dbReference type="Proteomes" id="UP001292094">
    <property type="component" value="Unassembled WGS sequence"/>
</dbReference>
<dbReference type="SUPFAM" id="SSF52058">
    <property type="entry name" value="L domain-like"/>
    <property type="match status" value="1"/>
</dbReference>
<comment type="caution">
    <text evidence="6">The sequence shown here is derived from an EMBL/GenBank/DDBJ whole genome shotgun (WGS) entry which is preliminary data.</text>
</comment>
<keyword evidence="4" id="KW-1133">Transmembrane helix</keyword>
<dbReference type="SMART" id="SM00369">
    <property type="entry name" value="LRR_TYP"/>
    <property type="match status" value="6"/>
</dbReference>
<evidence type="ECO:0000256" key="4">
    <source>
        <dbReference type="SAM" id="Phobius"/>
    </source>
</evidence>
<dbReference type="PROSITE" id="PS51450">
    <property type="entry name" value="LRR"/>
    <property type="match status" value="3"/>
</dbReference>
<feature type="signal peptide" evidence="5">
    <location>
        <begin position="1"/>
        <end position="30"/>
    </location>
</feature>
<dbReference type="EMBL" id="JAWZYT010000111">
    <property type="protein sequence ID" value="KAK4327918.1"/>
    <property type="molecule type" value="Genomic_DNA"/>
</dbReference>
<sequence length="483" mass="53413">MSRPTTSFPPRTLFMLWLVLLSSRLECCRGFFFGFSTVDLCQEGSGGCRCSPHLTQFQEKGMDCRGANLATLPEDLKLPEGATRADFSRNNLTFLYRATFTTPSPTLLVLDLSDNRLGGLEGGGLVGLGVLQQLLLSNNAINDLDVEAFKGLGNLTTLDLSYNQLTEIPDQLLAPLSSLQHLNLGFNPIPSLNSSLLDRLPNLRRLDLSRLGIGTIDTELFSSNVSLEWLSLSHNLISVVPTSALSHLSDTLTYLDLSGNPITSLGGYSFSSLINVKTLVLEQMLKLRTIEAYAFGDLRSLDTVILRYMPKIESVDPKAFHSLEEDGKDVALTIQDFTFSFSVLSTLPSTLLPWSSLKFVSLEYNHWTCDCNMLWVKNSSLMTKLEDRLVCSRPMRLRGHRLRRIPDEEFTCGVEPSVSTNATVGFLVVVMLAGLCASLATVSLLVYYKRGWVCWRPQGAYTHIQRGASTITIEEEMVGTSEA</sequence>
<evidence type="ECO:0000256" key="2">
    <source>
        <dbReference type="ARBA" id="ARBA00022729"/>
    </source>
</evidence>
<proteinExistence type="predicted"/>
<feature type="chain" id="PRO_5041966209" evidence="5">
    <location>
        <begin position="31"/>
        <end position="483"/>
    </location>
</feature>
<dbReference type="AlphaFoldDB" id="A0AAE1UK43"/>
<name>A0AAE1UK43_9EUCA</name>
<dbReference type="GO" id="GO:0031012">
    <property type="term" value="C:extracellular matrix"/>
    <property type="evidence" value="ECO:0007669"/>
    <property type="project" value="TreeGrafter"/>
</dbReference>
<dbReference type="Gene3D" id="3.80.10.10">
    <property type="entry name" value="Ribonuclease Inhibitor"/>
    <property type="match status" value="2"/>
</dbReference>
<evidence type="ECO:0000256" key="1">
    <source>
        <dbReference type="ARBA" id="ARBA00022614"/>
    </source>
</evidence>
<dbReference type="SMART" id="SM00368">
    <property type="entry name" value="LRR_RI"/>
    <property type="match status" value="4"/>
</dbReference>
<keyword evidence="4" id="KW-0812">Transmembrane</keyword>
<keyword evidence="3" id="KW-0677">Repeat</keyword>
<dbReference type="InterPro" id="IPR001611">
    <property type="entry name" value="Leu-rich_rpt"/>
</dbReference>
<dbReference type="GO" id="GO:0005615">
    <property type="term" value="C:extracellular space"/>
    <property type="evidence" value="ECO:0007669"/>
    <property type="project" value="TreeGrafter"/>
</dbReference>
<keyword evidence="4" id="KW-0472">Membrane</keyword>
<protein>
    <submittedName>
        <fullName evidence="6">Uncharacterized protein</fullName>
    </submittedName>
</protein>
<reference evidence="6" key="1">
    <citation type="submission" date="2023-11" db="EMBL/GenBank/DDBJ databases">
        <title>Genome assemblies of two species of porcelain crab, Petrolisthes cinctipes and Petrolisthes manimaculis (Anomura: Porcellanidae).</title>
        <authorList>
            <person name="Angst P."/>
        </authorList>
    </citation>
    <scope>NUCLEOTIDE SEQUENCE</scope>
    <source>
        <strain evidence="6">PB745_02</strain>
        <tissue evidence="6">Gill</tissue>
    </source>
</reference>
<dbReference type="InterPro" id="IPR032675">
    <property type="entry name" value="LRR_dom_sf"/>
</dbReference>
<evidence type="ECO:0000313" key="7">
    <source>
        <dbReference type="Proteomes" id="UP001292094"/>
    </source>
</evidence>
<dbReference type="PRINTS" id="PR00019">
    <property type="entry name" value="LEURICHRPT"/>
</dbReference>
<organism evidence="6 7">
    <name type="scientific">Petrolisthes manimaculis</name>
    <dbReference type="NCBI Taxonomy" id="1843537"/>
    <lineage>
        <taxon>Eukaryota</taxon>
        <taxon>Metazoa</taxon>
        <taxon>Ecdysozoa</taxon>
        <taxon>Arthropoda</taxon>
        <taxon>Crustacea</taxon>
        <taxon>Multicrustacea</taxon>
        <taxon>Malacostraca</taxon>
        <taxon>Eumalacostraca</taxon>
        <taxon>Eucarida</taxon>
        <taxon>Decapoda</taxon>
        <taxon>Pleocyemata</taxon>
        <taxon>Anomura</taxon>
        <taxon>Galatheoidea</taxon>
        <taxon>Porcellanidae</taxon>
        <taxon>Petrolisthes</taxon>
    </lineage>
</organism>
<accession>A0AAE1UK43</accession>